<dbReference type="InterPro" id="IPR018770">
    <property type="entry name" value="ChloroindolylP_hydrolase"/>
</dbReference>
<keyword evidence="1" id="KW-0812">Transmembrane</keyword>
<keyword evidence="1" id="KW-0472">Membrane</keyword>
<dbReference type="Proteomes" id="UP000051658">
    <property type="component" value="Unassembled WGS sequence"/>
</dbReference>
<accession>A0A0R2HSS0</accession>
<dbReference type="eggNOG" id="COG4915">
    <property type="taxonomic scope" value="Bacteria"/>
</dbReference>
<dbReference type="GeneID" id="89589189"/>
<evidence type="ECO:0000313" key="3">
    <source>
        <dbReference type="Proteomes" id="UP000051658"/>
    </source>
</evidence>
<dbReference type="EMBL" id="JQBS01000035">
    <property type="protein sequence ID" value="KRN54614.1"/>
    <property type="molecule type" value="Genomic_DNA"/>
</dbReference>
<keyword evidence="3" id="KW-1185">Reference proteome</keyword>
<dbReference type="PROSITE" id="PS51257">
    <property type="entry name" value="PROKAR_LIPOPROTEIN"/>
    <property type="match status" value="1"/>
</dbReference>
<dbReference type="Pfam" id="PF10112">
    <property type="entry name" value="Halogen_Hydrol"/>
    <property type="match status" value="1"/>
</dbReference>
<reference evidence="2 3" key="1">
    <citation type="journal article" date="2015" name="Genome Announc.">
        <title>Expanding the biotechnology potential of lactobacilli through comparative genomics of 213 strains and associated genera.</title>
        <authorList>
            <person name="Sun Z."/>
            <person name="Harris H.M."/>
            <person name="McCann A."/>
            <person name="Guo C."/>
            <person name="Argimon S."/>
            <person name="Zhang W."/>
            <person name="Yang X."/>
            <person name="Jeffery I.B."/>
            <person name="Cooney J.C."/>
            <person name="Kagawa T.F."/>
            <person name="Liu W."/>
            <person name="Song Y."/>
            <person name="Salvetti E."/>
            <person name="Wrobel A."/>
            <person name="Rasinkangas P."/>
            <person name="Parkhill J."/>
            <person name="Rea M.C."/>
            <person name="O'Sullivan O."/>
            <person name="Ritari J."/>
            <person name="Douillard F.P."/>
            <person name="Paul Ross R."/>
            <person name="Yang R."/>
            <person name="Briner A.E."/>
            <person name="Felis G.E."/>
            <person name="de Vos W.M."/>
            <person name="Barrangou R."/>
            <person name="Klaenhammer T.R."/>
            <person name="Caufield P.W."/>
            <person name="Cui Y."/>
            <person name="Zhang H."/>
            <person name="O'Toole P.W."/>
        </authorList>
    </citation>
    <scope>NUCLEOTIDE SEQUENCE [LARGE SCALE GENOMIC DNA]</scope>
    <source>
        <strain evidence="2 3">DSM 20623</strain>
    </source>
</reference>
<evidence type="ECO:0000313" key="2">
    <source>
        <dbReference type="EMBL" id="KRN54614.1"/>
    </source>
</evidence>
<protein>
    <submittedName>
        <fullName evidence="2">Uncharacterized protein</fullName>
    </submittedName>
</protein>
<dbReference type="PATRIC" id="fig|1449336.4.peg.2236"/>
<name>A0A0R2HSS0_CARDV</name>
<proteinExistence type="predicted"/>
<feature type="transmembrane region" description="Helical" evidence="1">
    <location>
        <begin position="12"/>
        <end position="30"/>
    </location>
</feature>
<keyword evidence="1" id="KW-1133">Transmembrane helix</keyword>
<organism evidence="2 3">
    <name type="scientific">Carnobacterium divergens DSM 20623</name>
    <dbReference type="NCBI Taxonomy" id="1449336"/>
    <lineage>
        <taxon>Bacteria</taxon>
        <taxon>Bacillati</taxon>
        <taxon>Bacillota</taxon>
        <taxon>Bacilli</taxon>
        <taxon>Lactobacillales</taxon>
        <taxon>Carnobacteriaceae</taxon>
        <taxon>Carnobacterium</taxon>
    </lineage>
</organism>
<sequence>MKKLLKNISDILSYTIGSVSCLLIFILLLFFFKVGLFLSILWTVLIGGVFLFFKRKNKNGTSLQKATDEKLQRLTSEKEDFYLQQGLSKEEMIFFRETMNTAKNQIVLLEKNFIQVSKLKTIETRNDTIQLTKSLFKEIVEEPRRLHEVDQFLYVHLPSLVELTSKYIEINQHKVKNKATFDVLDKSATTIDQMCQLIATDYEHFMSNDLEDMDIELELAKQTLARDNEATNLTENEDSNESLKERL</sequence>
<dbReference type="AlphaFoldDB" id="A0A0R2HSS0"/>
<evidence type="ECO:0000256" key="1">
    <source>
        <dbReference type="SAM" id="Phobius"/>
    </source>
</evidence>
<comment type="caution">
    <text evidence="2">The sequence shown here is derived from an EMBL/GenBank/DDBJ whole genome shotgun (WGS) entry which is preliminary data.</text>
</comment>
<dbReference type="RefSeq" id="WP_051915616.1">
    <property type="nucleotide sequence ID" value="NZ_JQBS01000035.1"/>
</dbReference>
<feature type="transmembrane region" description="Helical" evidence="1">
    <location>
        <begin position="36"/>
        <end position="53"/>
    </location>
</feature>
<gene>
    <name evidence="2" type="ORF">IV74_GL002198</name>
</gene>